<dbReference type="PANTHER" id="PTHR30204">
    <property type="entry name" value="REDOX-CYCLING DRUG-SENSING TRANSCRIPTIONAL ACTIVATOR SOXR"/>
    <property type="match status" value="1"/>
</dbReference>
<evidence type="ECO:0000259" key="2">
    <source>
        <dbReference type="PROSITE" id="PS50937"/>
    </source>
</evidence>
<dbReference type="PROSITE" id="PS50937">
    <property type="entry name" value="HTH_MERR_2"/>
    <property type="match status" value="1"/>
</dbReference>
<dbReference type="InterPro" id="IPR000551">
    <property type="entry name" value="MerR-type_HTH_dom"/>
</dbReference>
<accession>A0A831PKW4</accession>
<dbReference type="InterPro" id="IPR009061">
    <property type="entry name" value="DNA-bd_dom_put_sf"/>
</dbReference>
<name>A0A831PKW4_9BACT</name>
<evidence type="ECO:0000256" key="1">
    <source>
        <dbReference type="ARBA" id="ARBA00023125"/>
    </source>
</evidence>
<dbReference type="SUPFAM" id="SSF46955">
    <property type="entry name" value="Putative DNA-binding domain"/>
    <property type="match status" value="1"/>
</dbReference>
<dbReference type="Gene3D" id="1.10.1660.10">
    <property type="match status" value="1"/>
</dbReference>
<protein>
    <submittedName>
        <fullName evidence="3">MerR family transcriptional regulator</fullName>
    </submittedName>
</protein>
<dbReference type="Pfam" id="PF13411">
    <property type="entry name" value="MerR_1"/>
    <property type="match status" value="1"/>
</dbReference>
<gene>
    <name evidence="3" type="ORF">ENN90_03295</name>
</gene>
<dbReference type="InterPro" id="IPR047057">
    <property type="entry name" value="MerR_fam"/>
</dbReference>
<dbReference type="GO" id="GO:0003677">
    <property type="term" value="F:DNA binding"/>
    <property type="evidence" value="ECO:0007669"/>
    <property type="project" value="UniProtKB-KW"/>
</dbReference>
<evidence type="ECO:0000313" key="3">
    <source>
        <dbReference type="EMBL" id="HDR50632.1"/>
    </source>
</evidence>
<dbReference type="CDD" id="cd04765">
    <property type="entry name" value="HTH_MlrA-like_sg2"/>
    <property type="match status" value="1"/>
</dbReference>
<feature type="domain" description="HTH merR-type" evidence="2">
    <location>
        <begin position="12"/>
        <end position="82"/>
    </location>
</feature>
<proteinExistence type="predicted"/>
<dbReference type="AlphaFoldDB" id="A0A831PKW4"/>
<dbReference type="Proteomes" id="UP000886047">
    <property type="component" value="Unassembled WGS sequence"/>
</dbReference>
<dbReference type="EMBL" id="DSDK01000187">
    <property type="protein sequence ID" value="HDR50632.1"/>
    <property type="molecule type" value="Genomic_DNA"/>
</dbReference>
<dbReference type="SMART" id="SM00422">
    <property type="entry name" value="HTH_MERR"/>
    <property type="match status" value="1"/>
</dbReference>
<organism evidence="3">
    <name type="scientific">Mariniphaga anaerophila</name>
    <dbReference type="NCBI Taxonomy" id="1484053"/>
    <lineage>
        <taxon>Bacteria</taxon>
        <taxon>Pseudomonadati</taxon>
        <taxon>Bacteroidota</taxon>
        <taxon>Bacteroidia</taxon>
        <taxon>Marinilabiliales</taxon>
        <taxon>Prolixibacteraceae</taxon>
        <taxon>Mariniphaga</taxon>
    </lineage>
</organism>
<sequence length="118" mass="13799">MPYKKPEIEKVFYSIGEVADIAGVSASTIRYWESNFDELAPRKSTKGTRLFSREDVEIVKFINHLVKERGMTIKGAQQKMKDNRQDTIENWEIVKHLQRVRDELMAIKDEMEDQHAEG</sequence>
<reference evidence="3" key="1">
    <citation type="journal article" date="2020" name="mSystems">
        <title>Genome- and Community-Level Interaction Insights into Carbon Utilization and Element Cycling Functions of Hydrothermarchaeota in Hydrothermal Sediment.</title>
        <authorList>
            <person name="Zhou Z."/>
            <person name="Liu Y."/>
            <person name="Xu W."/>
            <person name="Pan J."/>
            <person name="Luo Z.H."/>
            <person name="Li M."/>
        </authorList>
    </citation>
    <scope>NUCLEOTIDE SEQUENCE [LARGE SCALE GENOMIC DNA]</scope>
    <source>
        <strain evidence="3">SpSt-1217</strain>
    </source>
</reference>
<comment type="caution">
    <text evidence="3">The sequence shown here is derived from an EMBL/GenBank/DDBJ whole genome shotgun (WGS) entry which is preliminary data.</text>
</comment>
<keyword evidence="1" id="KW-0238">DNA-binding</keyword>
<dbReference type="GO" id="GO:0003700">
    <property type="term" value="F:DNA-binding transcription factor activity"/>
    <property type="evidence" value="ECO:0007669"/>
    <property type="project" value="InterPro"/>
</dbReference>
<dbReference type="PANTHER" id="PTHR30204:SF15">
    <property type="entry name" value="BLL5018 PROTEIN"/>
    <property type="match status" value="1"/>
</dbReference>